<name>A0A6N9T3A6_9HYPH</name>
<proteinExistence type="inferred from homology"/>
<dbReference type="AlphaFoldDB" id="A0A6N9T3A6"/>
<comment type="caution">
    <text evidence="6">The sequence shown here is derived from an EMBL/GenBank/DDBJ whole genome shotgun (WGS) entry which is preliminary data.</text>
</comment>
<dbReference type="PROSITE" id="PS00211">
    <property type="entry name" value="ABC_TRANSPORTER_1"/>
    <property type="match status" value="1"/>
</dbReference>
<evidence type="ECO:0000256" key="1">
    <source>
        <dbReference type="ARBA" id="ARBA00005417"/>
    </source>
</evidence>
<dbReference type="PANTHER" id="PTHR43553:SF24">
    <property type="entry name" value="ENERGY-COUPLING FACTOR TRANSPORTER ATP-BINDING PROTEIN ECFA1"/>
    <property type="match status" value="1"/>
</dbReference>
<dbReference type="GO" id="GO:0043190">
    <property type="term" value="C:ATP-binding cassette (ABC) transporter complex"/>
    <property type="evidence" value="ECO:0007669"/>
    <property type="project" value="TreeGrafter"/>
</dbReference>
<keyword evidence="7" id="KW-1185">Reference proteome</keyword>
<protein>
    <submittedName>
        <fullName evidence="6">ATP-binding cassette domain-containing protein</fullName>
    </submittedName>
</protein>
<comment type="similarity">
    <text evidence="1">Belongs to the ABC transporter superfamily.</text>
</comment>
<reference evidence="6 7" key="1">
    <citation type="submission" date="2020-01" db="EMBL/GenBank/DDBJ databases">
        <title>Jiella pacifica sp. nov.</title>
        <authorList>
            <person name="Xue Z."/>
            <person name="Zhu S."/>
            <person name="Chen J."/>
            <person name="Yang J."/>
        </authorList>
    </citation>
    <scope>NUCLEOTIDE SEQUENCE [LARGE SCALE GENOMIC DNA]</scope>
    <source>
        <strain evidence="6 7">40Bstr34</strain>
    </source>
</reference>
<dbReference type="SMART" id="SM00382">
    <property type="entry name" value="AAA"/>
    <property type="match status" value="1"/>
</dbReference>
<dbReference type="CDD" id="cd03225">
    <property type="entry name" value="ABC_cobalt_CbiO_domain1"/>
    <property type="match status" value="1"/>
</dbReference>
<feature type="domain" description="ABC transporter" evidence="5">
    <location>
        <begin position="2"/>
        <end position="222"/>
    </location>
</feature>
<dbReference type="Proteomes" id="UP000469011">
    <property type="component" value="Unassembled WGS sequence"/>
</dbReference>
<dbReference type="Gene3D" id="3.40.50.300">
    <property type="entry name" value="P-loop containing nucleotide triphosphate hydrolases"/>
    <property type="match status" value="1"/>
</dbReference>
<sequence>MISLTGVRLDRGERTVLSGIDLTLSERRIGVIGANGSGKSSFARLLNGLLLPSRGSVAVDGLDTRKDAGAVRRKVGFLFQNPDNQVIYPTVGEDLAFGLKGRKLPKAEITARVEATLKRFSLDGFGDRLVHELSGGERQMVALAGVMILEPDWLVLDEPTTLLDRRNTRTIMAAVEALDQRVVLVTHDLRLLENFDRVVVFEEGGVVADAPPAEAIHAYRRLVG</sequence>
<accession>A0A6N9T3A6</accession>
<dbReference type="SUPFAM" id="SSF52540">
    <property type="entry name" value="P-loop containing nucleoside triphosphate hydrolases"/>
    <property type="match status" value="1"/>
</dbReference>
<dbReference type="PROSITE" id="PS50893">
    <property type="entry name" value="ABC_TRANSPORTER_2"/>
    <property type="match status" value="1"/>
</dbReference>
<dbReference type="InterPro" id="IPR003439">
    <property type="entry name" value="ABC_transporter-like_ATP-bd"/>
</dbReference>
<dbReference type="InterPro" id="IPR017871">
    <property type="entry name" value="ABC_transporter-like_CS"/>
</dbReference>
<evidence type="ECO:0000256" key="4">
    <source>
        <dbReference type="ARBA" id="ARBA00022840"/>
    </source>
</evidence>
<organism evidence="6 7">
    <name type="scientific">Jiella pacifica</name>
    <dbReference type="NCBI Taxonomy" id="2696469"/>
    <lineage>
        <taxon>Bacteria</taxon>
        <taxon>Pseudomonadati</taxon>
        <taxon>Pseudomonadota</taxon>
        <taxon>Alphaproteobacteria</taxon>
        <taxon>Hyphomicrobiales</taxon>
        <taxon>Aurantimonadaceae</taxon>
        <taxon>Jiella</taxon>
    </lineage>
</organism>
<dbReference type="InterPro" id="IPR015856">
    <property type="entry name" value="ABC_transpr_CbiO/EcfA_su"/>
</dbReference>
<evidence type="ECO:0000256" key="3">
    <source>
        <dbReference type="ARBA" id="ARBA00022741"/>
    </source>
</evidence>
<keyword evidence="3" id="KW-0547">Nucleotide-binding</keyword>
<dbReference type="InterPro" id="IPR050095">
    <property type="entry name" value="ECF_ABC_transporter_ATP-bd"/>
</dbReference>
<dbReference type="RefSeq" id="WP_163464143.1">
    <property type="nucleotide sequence ID" value="NZ_JAAAMG010000012.1"/>
</dbReference>
<keyword evidence="2" id="KW-0813">Transport</keyword>
<dbReference type="Pfam" id="PF00005">
    <property type="entry name" value="ABC_tran"/>
    <property type="match status" value="1"/>
</dbReference>
<evidence type="ECO:0000313" key="7">
    <source>
        <dbReference type="Proteomes" id="UP000469011"/>
    </source>
</evidence>
<dbReference type="GO" id="GO:0005524">
    <property type="term" value="F:ATP binding"/>
    <property type="evidence" value="ECO:0007669"/>
    <property type="project" value="UniProtKB-KW"/>
</dbReference>
<gene>
    <name evidence="6" type="ORF">GTK09_15620</name>
</gene>
<dbReference type="EMBL" id="JAAAMG010000012">
    <property type="protein sequence ID" value="NDW05853.1"/>
    <property type="molecule type" value="Genomic_DNA"/>
</dbReference>
<dbReference type="GO" id="GO:0042626">
    <property type="term" value="F:ATPase-coupled transmembrane transporter activity"/>
    <property type="evidence" value="ECO:0007669"/>
    <property type="project" value="TreeGrafter"/>
</dbReference>
<dbReference type="PANTHER" id="PTHR43553">
    <property type="entry name" value="HEAVY METAL TRANSPORTER"/>
    <property type="match status" value="1"/>
</dbReference>
<keyword evidence="4 6" id="KW-0067">ATP-binding</keyword>
<evidence type="ECO:0000259" key="5">
    <source>
        <dbReference type="PROSITE" id="PS50893"/>
    </source>
</evidence>
<dbReference type="InterPro" id="IPR027417">
    <property type="entry name" value="P-loop_NTPase"/>
</dbReference>
<evidence type="ECO:0000313" key="6">
    <source>
        <dbReference type="EMBL" id="NDW05853.1"/>
    </source>
</evidence>
<evidence type="ECO:0000256" key="2">
    <source>
        <dbReference type="ARBA" id="ARBA00022448"/>
    </source>
</evidence>
<dbReference type="InterPro" id="IPR003593">
    <property type="entry name" value="AAA+_ATPase"/>
</dbReference>
<dbReference type="GO" id="GO:0016887">
    <property type="term" value="F:ATP hydrolysis activity"/>
    <property type="evidence" value="ECO:0007669"/>
    <property type="project" value="InterPro"/>
</dbReference>